<keyword evidence="1" id="KW-0472">Membrane</keyword>
<sequence length="54" mass="6048">MHATQVGNVELQSLSSCEGEKEAAKVPFLGGVIVFFFFWFSISRLHFHCLDLSS</sequence>
<gene>
    <name evidence="2" type="ORF">PDIGIT_LOCUS8065</name>
</gene>
<evidence type="ECO:0000313" key="2">
    <source>
        <dbReference type="EMBL" id="CAI6334990.1"/>
    </source>
</evidence>
<organism evidence="2 3">
    <name type="scientific">Periconia digitata</name>
    <dbReference type="NCBI Taxonomy" id="1303443"/>
    <lineage>
        <taxon>Eukaryota</taxon>
        <taxon>Fungi</taxon>
        <taxon>Dikarya</taxon>
        <taxon>Ascomycota</taxon>
        <taxon>Pezizomycotina</taxon>
        <taxon>Dothideomycetes</taxon>
        <taxon>Pleosporomycetidae</taxon>
        <taxon>Pleosporales</taxon>
        <taxon>Massarineae</taxon>
        <taxon>Periconiaceae</taxon>
        <taxon>Periconia</taxon>
    </lineage>
</organism>
<reference evidence="2" key="1">
    <citation type="submission" date="2023-01" db="EMBL/GenBank/DDBJ databases">
        <authorList>
            <person name="Van Ghelder C."/>
            <person name="Rancurel C."/>
        </authorList>
    </citation>
    <scope>NUCLEOTIDE SEQUENCE</scope>
    <source>
        <strain evidence="2">CNCM I-4278</strain>
    </source>
</reference>
<protein>
    <submittedName>
        <fullName evidence="2">Uncharacterized protein</fullName>
    </submittedName>
</protein>
<dbReference type="Proteomes" id="UP001152607">
    <property type="component" value="Unassembled WGS sequence"/>
</dbReference>
<comment type="caution">
    <text evidence="2">The sequence shown here is derived from an EMBL/GenBank/DDBJ whole genome shotgun (WGS) entry which is preliminary data.</text>
</comment>
<accession>A0A9W4UFE3</accession>
<keyword evidence="3" id="KW-1185">Reference proteome</keyword>
<keyword evidence="1" id="KW-1133">Transmembrane helix</keyword>
<name>A0A9W4UFE3_9PLEO</name>
<evidence type="ECO:0000313" key="3">
    <source>
        <dbReference type="Proteomes" id="UP001152607"/>
    </source>
</evidence>
<proteinExistence type="predicted"/>
<dbReference type="EMBL" id="CAOQHR010000005">
    <property type="protein sequence ID" value="CAI6334990.1"/>
    <property type="molecule type" value="Genomic_DNA"/>
</dbReference>
<dbReference type="AlphaFoldDB" id="A0A9W4UFE3"/>
<feature type="transmembrane region" description="Helical" evidence="1">
    <location>
        <begin position="28"/>
        <end position="47"/>
    </location>
</feature>
<keyword evidence="1" id="KW-0812">Transmembrane</keyword>
<evidence type="ECO:0000256" key="1">
    <source>
        <dbReference type="SAM" id="Phobius"/>
    </source>
</evidence>